<name>A0ABQ3YKD1_9ACTN</name>
<evidence type="ECO:0000313" key="1">
    <source>
        <dbReference type="EMBL" id="GID80453.1"/>
    </source>
</evidence>
<organism evidence="1 2">
    <name type="scientific">Paractinoplanes deccanensis</name>
    <dbReference type="NCBI Taxonomy" id="113561"/>
    <lineage>
        <taxon>Bacteria</taxon>
        <taxon>Bacillati</taxon>
        <taxon>Actinomycetota</taxon>
        <taxon>Actinomycetes</taxon>
        <taxon>Micromonosporales</taxon>
        <taxon>Micromonosporaceae</taxon>
        <taxon>Paractinoplanes</taxon>
    </lineage>
</organism>
<comment type="caution">
    <text evidence="1">The sequence shown here is derived from an EMBL/GenBank/DDBJ whole genome shotgun (WGS) entry which is preliminary data.</text>
</comment>
<gene>
    <name evidence="1" type="ORF">Ade02nite_90940</name>
</gene>
<proteinExistence type="predicted"/>
<reference evidence="1 2" key="1">
    <citation type="submission" date="2021-01" db="EMBL/GenBank/DDBJ databases">
        <title>Whole genome shotgun sequence of Actinoplanes deccanensis NBRC 13994.</title>
        <authorList>
            <person name="Komaki H."/>
            <person name="Tamura T."/>
        </authorList>
    </citation>
    <scope>NUCLEOTIDE SEQUENCE [LARGE SCALE GENOMIC DNA]</scope>
    <source>
        <strain evidence="1 2">NBRC 13994</strain>
    </source>
</reference>
<dbReference type="Proteomes" id="UP000609879">
    <property type="component" value="Unassembled WGS sequence"/>
</dbReference>
<sequence length="64" mass="6687">MRAGGRAVEPAEVADIVVKGLRDERFLILTHPENAEVAALRATDPAAYLGAMSALWQAVDGPAG</sequence>
<keyword evidence="2" id="KW-1185">Reference proteome</keyword>
<evidence type="ECO:0000313" key="2">
    <source>
        <dbReference type="Proteomes" id="UP000609879"/>
    </source>
</evidence>
<accession>A0ABQ3YKD1</accession>
<dbReference type="EMBL" id="BOMI01000192">
    <property type="protein sequence ID" value="GID80453.1"/>
    <property type="molecule type" value="Genomic_DNA"/>
</dbReference>
<protein>
    <submittedName>
        <fullName evidence="1">Uncharacterized protein</fullName>
    </submittedName>
</protein>